<feature type="region of interest" description="Disordered" evidence="2">
    <location>
        <begin position="641"/>
        <end position="660"/>
    </location>
</feature>
<reference evidence="3 4" key="1">
    <citation type="submission" date="2021-04" db="EMBL/GenBank/DDBJ databases">
        <authorList>
            <person name="De Guttry C."/>
            <person name="Zahm M."/>
            <person name="Klopp C."/>
            <person name="Cabau C."/>
            <person name="Louis A."/>
            <person name="Berthelot C."/>
            <person name="Parey E."/>
            <person name="Roest Crollius H."/>
            <person name="Montfort J."/>
            <person name="Robinson-Rechavi M."/>
            <person name="Bucao C."/>
            <person name="Bouchez O."/>
            <person name="Gislard M."/>
            <person name="Lluch J."/>
            <person name="Milhes M."/>
            <person name="Lampietro C."/>
            <person name="Lopez Roques C."/>
            <person name="Donnadieu C."/>
            <person name="Braasch I."/>
            <person name="Desvignes T."/>
            <person name="Postlethwait J."/>
            <person name="Bobe J."/>
            <person name="Wedekind C."/>
            <person name="Guiguen Y."/>
        </authorList>
    </citation>
    <scope>NUCLEOTIDE SEQUENCE [LARGE SCALE GENOMIC DNA]</scope>
    <source>
        <strain evidence="3">Cs_M1</strain>
        <tissue evidence="3">Blood</tissue>
    </source>
</reference>
<feature type="region of interest" description="Disordered" evidence="2">
    <location>
        <begin position="907"/>
        <end position="1004"/>
    </location>
</feature>
<keyword evidence="1" id="KW-0175">Coiled coil</keyword>
<feature type="compositionally biased region" description="Basic and acidic residues" evidence="2">
    <location>
        <begin position="515"/>
        <end position="532"/>
    </location>
</feature>
<name>A0AAN8LN90_9TELE</name>
<feature type="compositionally biased region" description="Basic and acidic residues" evidence="2">
    <location>
        <begin position="228"/>
        <end position="359"/>
    </location>
</feature>
<proteinExistence type="predicted"/>
<feature type="region of interest" description="Disordered" evidence="2">
    <location>
        <begin position="1276"/>
        <end position="1443"/>
    </location>
</feature>
<feature type="compositionally biased region" description="Basic and acidic residues" evidence="2">
    <location>
        <begin position="539"/>
        <end position="552"/>
    </location>
</feature>
<protein>
    <recommendedName>
        <fullName evidence="5">Trichohyalin-like</fullName>
    </recommendedName>
</protein>
<accession>A0AAN8LN90</accession>
<feature type="compositionally biased region" description="Basic and acidic residues" evidence="2">
    <location>
        <begin position="200"/>
        <end position="217"/>
    </location>
</feature>
<feature type="compositionally biased region" description="Basic and acidic residues" evidence="2">
    <location>
        <begin position="879"/>
        <end position="895"/>
    </location>
</feature>
<feature type="region of interest" description="Disordered" evidence="2">
    <location>
        <begin position="878"/>
        <end position="897"/>
    </location>
</feature>
<evidence type="ECO:0008006" key="5">
    <source>
        <dbReference type="Google" id="ProtNLM"/>
    </source>
</evidence>
<evidence type="ECO:0000313" key="4">
    <source>
        <dbReference type="Proteomes" id="UP001356427"/>
    </source>
</evidence>
<feature type="region of interest" description="Disordered" evidence="2">
    <location>
        <begin position="1241"/>
        <end position="1261"/>
    </location>
</feature>
<sequence>MEVHSIGQGDLHVEVGLLRKEVDLLKQLVCMGEMRWIERQSLEMNREMVLKEVERDILERMKREEKKEHAKINQMKDEDLLLMDIRMREREREMEEERRRFMEKSERQKVEKQMALQKKRQEERDKWEISEKKRVEEWKEFYWKEEEENRKEDAWMKAERKVEEANRKVEEAKRKMEEAKRKVEEAKRMIEEAKRTVEEAKRKVEEAKRKMGEEQQMLKKQARLTETLSDRKRRDGEERKEDENKCVKEAREGDRRELLKEKRLSAEENMTHMEKQTRELEEERKREVESQIREELRERKGERKHEEDMKIRKLEDTERGEILGKMRELEGMTIKMERQHAEKTAMEKEERKRVEDTVGKKKVKNIILEVWEFHFGSDESSESDDSESEETPDSDTAIVKTTEKVEKENSSDEKKDNSVGVCQDSDTSVIEEINMKKDMVDKDNTDNNVGKEKTTQNNEKKEEGERKEGQSQDTETYKTDGATESDELTLTPGKGSDSNDCESVKSNQVEEEDDQKDKGELESQEERKEDRILPGVEGETQHPQEDQSETSKDFSIFDVAEVKTQDPDEDQPEKVKDSSIFSAGAEVKQTQCKDVSMVTATESKTLNPQKDQPAKYKEFSVYSTGSRGMAKVHQVLQVKVSNKSESVQKKDGNDKVTAPKTDAELLMDKFERIAEEERIWPCQKDRRDKDQAKEIEGKRKEEEVLSKEEQRRLRNEKALQEHLDRVKNPEMTGKQTRQPQCKDYSIFTASGLKSKDPHDQQSAKCKDLSIFSADAQTQQCKDVSMVTATASRTLKAQEDNPAMCKAGGKTQNSQTDQAAKVKGEQDLTSGGINQEKTEIEVLQRSRQEQLAKCKDFSVFSTSSQGVAKVPQFLQVKVSKKSESVQKKDGNDKVTDPKTVAELIMDKYEGMAEEGRRGPCQKDRRDKDQAKEIEGKRKEEEVLSKEEQRRLRNEKALQEHLDRVERTGKQTRQRRLRNEKALQAHRNRVENQEGTGKQTRQPQCKDYSIFTASGLKSKDPHDQQSAKCKDLSIFSADAQTQQCKDVSMVTATASRTLKAQEDNPAMCKAGGKTQNTQTDQAAKVKGEQDLTSGGINQEKTEIEVLQRSRQEQLAKCKDFSVFSTSSQGVAKVPQVLQVKVSNKSESVQKKDGNDKVTAPKTDAELLMDKFERIAEEERIWPCQKDRRDKDQAKEIEGKRKEEEVLSKEEQRRLRNEKAPYRNTWTGSQGVAKVPQVLQVKVSNKSESVQKKDGNDKVTAPKTEAELLMDKFERMAEEERIWPCQKDRRDKDQAKEIEGKRKEEEVLSKEEQRRLRNEKALQEHLDRQSRRGQGPPVLQVKVSNKSESVQKKDGNDKVTAPKTEAELLMDKFERMAEEERIWPCQKDRRDKDQAKEIEGKRKEEEVLSKEEQRRLRNEKALQEHLDRVKNPEGTGKQTRQPQCKDYSIFTASGLKSKDPHDQQSAKCKDVSMVTATESKTLNPQKDQPAKCKGKDQGPVS</sequence>
<gene>
    <name evidence="3" type="ORF">J4Q44_G00206980</name>
</gene>
<feature type="region of interest" description="Disordered" evidence="2">
    <location>
        <begin position="800"/>
        <end position="832"/>
    </location>
</feature>
<feature type="compositionally biased region" description="Polar residues" evidence="2">
    <location>
        <begin position="991"/>
        <end position="1001"/>
    </location>
</feature>
<feature type="region of interest" description="Disordered" evidence="2">
    <location>
        <begin position="1450"/>
        <end position="1469"/>
    </location>
</feature>
<feature type="compositionally biased region" description="Basic and acidic residues" evidence="2">
    <location>
        <begin position="684"/>
        <end position="728"/>
    </location>
</feature>
<feature type="compositionally biased region" description="Basic and acidic residues" evidence="2">
    <location>
        <begin position="975"/>
        <end position="990"/>
    </location>
</feature>
<feature type="compositionally biased region" description="Basic and acidic residues" evidence="2">
    <location>
        <begin position="907"/>
        <end position="967"/>
    </location>
</feature>
<feature type="region of interest" description="Disordered" evidence="2">
    <location>
        <begin position="372"/>
        <end position="582"/>
    </location>
</feature>
<organism evidence="3 4">
    <name type="scientific">Coregonus suidteri</name>
    <dbReference type="NCBI Taxonomy" id="861788"/>
    <lineage>
        <taxon>Eukaryota</taxon>
        <taxon>Metazoa</taxon>
        <taxon>Chordata</taxon>
        <taxon>Craniata</taxon>
        <taxon>Vertebrata</taxon>
        <taxon>Euteleostomi</taxon>
        <taxon>Actinopterygii</taxon>
        <taxon>Neopterygii</taxon>
        <taxon>Teleostei</taxon>
        <taxon>Protacanthopterygii</taxon>
        <taxon>Salmoniformes</taxon>
        <taxon>Salmonidae</taxon>
        <taxon>Coregoninae</taxon>
        <taxon>Coregonus</taxon>
    </lineage>
</organism>
<feature type="compositionally biased region" description="Basic and acidic residues" evidence="2">
    <location>
        <begin position="1361"/>
        <end position="1428"/>
    </location>
</feature>
<feature type="compositionally biased region" description="Basic and acidic residues" evidence="2">
    <location>
        <begin position="560"/>
        <end position="577"/>
    </location>
</feature>
<evidence type="ECO:0000256" key="2">
    <source>
        <dbReference type="SAM" id="MobiDB-lite"/>
    </source>
</evidence>
<feature type="compositionally biased region" description="Basic and acidic residues" evidence="2">
    <location>
        <begin position="401"/>
        <end position="417"/>
    </location>
</feature>
<dbReference type="Proteomes" id="UP001356427">
    <property type="component" value="Unassembled WGS sequence"/>
</dbReference>
<feature type="region of interest" description="Disordered" evidence="2">
    <location>
        <begin position="1063"/>
        <end position="1094"/>
    </location>
</feature>
<feature type="compositionally biased region" description="Basic and acidic residues" evidence="2">
    <location>
        <begin position="1276"/>
        <end position="1327"/>
    </location>
</feature>
<feature type="compositionally biased region" description="Acidic residues" evidence="2">
    <location>
        <begin position="379"/>
        <end position="393"/>
    </location>
</feature>
<feature type="compositionally biased region" description="Basic and acidic residues" evidence="2">
    <location>
        <begin position="1183"/>
        <end position="1218"/>
    </location>
</feature>
<feature type="coiled-coil region" evidence="1">
    <location>
        <begin position="58"/>
        <end position="122"/>
    </location>
</feature>
<feature type="region of interest" description="Disordered" evidence="2">
    <location>
        <begin position="160"/>
        <end position="185"/>
    </location>
</feature>
<feature type="region of interest" description="Disordered" evidence="2">
    <location>
        <begin position="684"/>
        <end position="742"/>
    </location>
</feature>
<evidence type="ECO:0000256" key="1">
    <source>
        <dbReference type="SAM" id="Coils"/>
    </source>
</evidence>
<feature type="region of interest" description="Disordered" evidence="2">
    <location>
        <begin position="1475"/>
        <end position="1498"/>
    </location>
</feature>
<feature type="compositionally biased region" description="Basic and acidic residues" evidence="2">
    <location>
        <begin position="1453"/>
        <end position="1467"/>
    </location>
</feature>
<feature type="region of interest" description="Disordered" evidence="2">
    <location>
        <begin position="1183"/>
        <end position="1228"/>
    </location>
</feature>
<comment type="caution">
    <text evidence="3">The sequence shown here is derived from an EMBL/GenBank/DDBJ whole genome shotgun (WGS) entry which is preliminary data.</text>
</comment>
<feature type="compositionally biased region" description="Basic and acidic residues" evidence="2">
    <location>
        <begin position="433"/>
        <end position="478"/>
    </location>
</feature>
<evidence type="ECO:0000313" key="3">
    <source>
        <dbReference type="EMBL" id="KAK6309235.1"/>
    </source>
</evidence>
<keyword evidence="4" id="KW-1185">Reference proteome</keyword>
<feature type="region of interest" description="Disordered" evidence="2">
    <location>
        <begin position="200"/>
        <end position="359"/>
    </location>
</feature>
<feature type="compositionally biased region" description="Basic and acidic residues" evidence="2">
    <location>
        <begin position="1485"/>
        <end position="1498"/>
    </location>
</feature>
<dbReference type="EMBL" id="JAGTTL010000018">
    <property type="protein sequence ID" value="KAK6309235.1"/>
    <property type="molecule type" value="Genomic_DNA"/>
</dbReference>